<dbReference type="InterPro" id="IPR028943">
    <property type="entry name" value="ZorC_EH_Signature_dom"/>
</dbReference>
<evidence type="ECO:0000313" key="3">
    <source>
        <dbReference type="Proteomes" id="UP001156140"/>
    </source>
</evidence>
<evidence type="ECO:0000313" key="2">
    <source>
        <dbReference type="EMBL" id="MCI0126541.1"/>
    </source>
</evidence>
<comment type="caution">
    <text evidence="2">The sequence shown here is derived from an EMBL/GenBank/DDBJ whole genome shotgun (WGS) entry which is preliminary data.</text>
</comment>
<organism evidence="2 3">
    <name type="scientific">Paradevosia shaoguanensis</name>
    <dbReference type="NCBI Taxonomy" id="1335043"/>
    <lineage>
        <taxon>Bacteria</taxon>
        <taxon>Pseudomonadati</taxon>
        <taxon>Pseudomonadota</taxon>
        <taxon>Alphaproteobacteria</taxon>
        <taxon>Hyphomicrobiales</taxon>
        <taxon>Devosiaceae</taxon>
        <taxon>Paradevosia</taxon>
    </lineage>
</organism>
<keyword evidence="3" id="KW-1185">Reference proteome</keyword>
<protein>
    <submittedName>
        <fullName evidence="2">EH signature domain-containing protein</fullName>
    </submittedName>
</protein>
<name>A0AA41QKF4_9HYPH</name>
<feature type="domain" description="Zorya protein ZorC EH" evidence="1">
    <location>
        <begin position="64"/>
        <end position="448"/>
    </location>
</feature>
<dbReference type="AlphaFoldDB" id="A0AA41QKF4"/>
<evidence type="ECO:0000259" key="1">
    <source>
        <dbReference type="Pfam" id="PF15611"/>
    </source>
</evidence>
<proteinExistence type="predicted"/>
<sequence length="468" mass="52447">MPSRLLDICNMMVRGHPGSTMRLPEQSRLAQLAINRLEVTAANSRPKDIVELAREISTSIQRGEPLSRRQARQAPWCLWHEQARLAEQPEALRIILSSVSEARRPGAFSALATAFADRFDAAAEGMNAASDCLQELVEKWETPWAMLHHDFSFFHLELGPQMLADAVVAQNRPAAAIVAGYGVGAMGARSGYVRAVTISMLGKLAEGGEPDHLKRLEKVERYALDEKGEPTFDGLLGKIAEALLKPFGQSRPEKTLRDRFLSLLLRLLGDPRVPSPKNKWHHVPSVLTGVVRGWLTEQSLRQFLDIVDVTAMERMWKYRRAFWEAVYDAGLISEAWVAFGPDGEQAARRAYGRDASFARLEKSGKQVEAGHAVLLLRIGDGIVADWSHNGKYNIWMDHADPSAPRLYKSRYGSDELRILEGATGNYDTRSKVSRSHTSPDRYGWQNHVGDVLYRMTGVRVQPSRYQVR</sequence>
<dbReference type="EMBL" id="JALAZD010000001">
    <property type="protein sequence ID" value="MCI0126541.1"/>
    <property type="molecule type" value="Genomic_DNA"/>
</dbReference>
<reference evidence="2" key="1">
    <citation type="submission" date="2022-03" db="EMBL/GenBank/DDBJ databases">
        <title>The complete genome sequence of a Methyloterrigena soli.</title>
        <authorList>
            <person name="Zi Z."/>
        </authorList>
    </citation>
    <scope>NUCLEOTIDE SEQUENCE</scope>
    <source>
        <strain evidence="2">M48</strain>
    </source>
</reference>
<dbReference type="RefSeq" id="WP_281735381.1">
    <property type="nucleotide sequence ID" value="NZ_JAKETQ010000001.1"/>
</dbReference>
<dbReference type="Proteomes" id="UP001156140">
    <property type="component" value="Unassembled WGS sequence"/>
</dbReference>
<accession>A0AA41QKF4</accession>
<gene>
    <name evidence="2" type="ORF">ML536_06840</name>
</gene>
<dbReference type="Pfam" id="PF15611">
    <property type="entry name" value="EH_Signature"/>
    <property type="match status" value="1"/>
</dbReference>